<evidence type="ECO:0000256" key="4">
    <source>
        <dbReference type="ARBA" id="ARBA00022679"/>
    </source>
</evidence>
<dbReference type="EC" id="2.7.13.3" evidence="2"/>
<dbReference type="InterPro" id="IPR001610">
    <property type="entry name" value="PAC"/>
</dbReference>
<dbReference type="PANTHER" id="PTHR43304">
    <property type="entry name" value="PHYTOCHROME-LIKE PROTEIN CPH1"/>
    <property type="match status" value="1"/>
</dbReference>
<evidence type="ECO:0000313" key="11">
    <source>
        <dbReference type="Proteomes" id="UP001597085"/>
    </source>
</evidence>
<dbReference type="Gene3D" id="3.30.450.20">
    <property type="entry name" value="PAS domain"/>
    <property type="match status" value="2"/>
</dbReference>
<dbReference type="InterPro" id="IPR011006">
    <property type="entry name" value="CheY-like_superfamily"/>
</dbReference>
<evidence type="ECO:0000256" key="5">
    <source>
        <dbReference type="ARBA" id="ARBA00022777"/>
    </source>
</evidence>
<dbReference type="SUPFAM" id="SSF55785">
    <property type="entry name" value="PYP-like sensor domain (PAS domain)"/>
    <property type="match status" value="2"/>
</dbReference>
<dbReference type="Pfam" id="PF08447">
    <property type="entry name" value="PAS_3"/>
    <property type="match status" value="1"/>
</dbReference>
<feature type="modified residue" description="4-aspartylphosphate" evidence="6">
    <location>
        <position position="57"/>
    </location>
</feature>
<evidence type="ECO:0000256" key="1">
    <source>
        <dbReference type="ARBA" id="ARBA00000085"/>
    </source>
</evidence>
<evidence type="ECO:0000259" key="8">
    <source>
        <dbReference type="PROSITE" id="PS50112"/>
    </source>
</evidence>
<dbReference type="Gene3D" id="2.10.70.100">
    <property type="match status" value="1"/>
</dbReference>
<proteinExistence type="predicted"/>
<feature type="domain" description="PAS" evidence="8">
    <location>
        <begin position="137"/>
        <end position="209"/>
    </location>
</feature>
<dbReference type="InterPro" id="IPR000014">
    <property type="entry name" value="PAS"/>
</dbReference>
<organism evidence="10 11">
    <name type="scientific">Halobellus rarus</name>
    <dbReference type="NCBI Taxonomy" id="1126237"/>
    <lineage>
        <taxon>Archaea</taxon>
        <taxon>Methanobacteriati</taxon>
        <taxon>Methanobacteriota</taxon>
        <taxon>Stenosarchaea group</taxon>
        <taxon>Halobacteria</taxon>
        <taxon>Halobacteriales</taxon>
        <taxon>Haloferacaceae</taxon>
        <taxon>Halobellus</taxon>
    </lineage>
</organism>
<keyword evidence="5" id="KW-0418">Kinase</keyword>
<evidence type="ECO:0000256" key="3">
    <source>
        <dbReference type="ARBA" id="ARBA00022553"/>
    </source>
</evidence>
<dbReference type="PROSITE" id="PS50112">
    <property type="entry name" value="PAS"/>
    <property type="match status" value="2"/>
</dbReference>
<comment type="catalytic activity">
    <reaction evidence="1">
        <text>ATP + protein L-histidine = ADP + protein N-phospho-L-histidine.</text>
        <dbReference type="EC" id="2.7.13.3"/>
    </reaction>
</comment>
<dbReference type="Pfam" id="PF00072">
    <property type="entry name" value="Response_reg"/>
    <property type="match status" value="1"/>
</dbReference>
<dbReference type="Proteomes" id="UP001597085">
    <property type="component" value="Unassembled WGS sequence"/>
</dbReference>
<dbReference type="InterPro" id="IPR052162">
    <property type="entry name" value="Sensor_kinase/Photoreceptor"/>
</dbReference>
<dbReference type="InterPro" id="IPR035965">
    <property type="entry name" value="PAS-like_dom_sf"/>
</dbReference>
<evidence type="ECO:0000259" key="9">
    <source>
        <dbReference type="PROSITE" id="PS50113"/>
    </source>
</evidence>
<evidence type="ECO:0000313" key="10">
    <source>
        <dbReference type="EMBL" id="MFD1600225.1"/>
    </source>
</evidence>
<dbReference type="EMBL" id="JBHUDK010000014">
    <property type="protein sequence ID" value="MFD1600225.1"/>
    <property type="molecule type" value="Genomic_DNA"/>
</dbReference>
<dbReference type="PROSITE" id="PS50113">
    <property type="entry name" value="PAC"/>
    <property type="match status" value="1"/>
</dbReference>
<protein>
    <recommendedName>
        <fullName evidence="2">histidine kinase</fullName>
        <ecNumber evidence="2">2.7.13.3</ecNumber>
    </recommendedName>
</protein>
<dbReference type="SMART" id="SM00086">
    <property type="entry name" value="PAC"/>
    <property type="match status" value="1"/>
</dbReference>
<dbReference type="SMART" id="SM00091">
    <property type="entry name" value="PAS"/>
    <property type="match status" value="2"/>
</dbReference>
<feature type="domain" description="PAS" evidence="8">
    <location>
        <begin position="264"/>
        <end position="326"/>
    </location>
</feature>
<evidence type="ECO:0000256" key="2">
    <source>
        <dbReference type="ARBA" id="ARBA00012438"/>
    </source>
</evidence>
<dbReference type="InterPro" id="IPR013655">
    <property type="entry name" value="PAS_fold_3"/>
</dbReference>
<dbReference type="PROSITE" id="PS50110">
    <property type="entry name" value="RESPONSE_REGULATORY"/>
    <property type="match status" value="1"/>
</dbReference>
<gene>
    <name evidence="10" type="ORF">ACFSBX_14775</name>
</gene>
<dbReference type="CDD" id="cd00130">
    <property type="entry name" value="PAS"/>
    <property type="match status" value="2"/>
</dbReference>
<dbReference type="CDD" id="cd00156">
    <property type="entry name" value="REC"/>
    <property type="match status" value="1"/>
</dbReference>
<dbReference type="AlphaFoldDB" id="A0ABD6CSY7"/>
<dbReference type="GO" id="GO:0004673">
    <property type="term" value="F:protein histidine kinase activity"/>
    <property type="evidence" value="ECO:0007669"/>
    <property type="project" value="UniProtKB-EC"/>
</dbReference>
<dbReference type="InterPro" id="IPR001789">
    <property type="entry name" value="Sig_transdc_resp-reg_receiver"/>
</dbReference>
<accession>A0ABD6CSY7</accession>
<sequence length="379" mass="43103">MGTPIHVLHIEDNEGIAELTATFLEKNNDRIRVETAGNPAEGMERLDSDSVDCIVSDHDMPGKNGIEFLEAVREEYPTLPFILFTGKGSEEVASQAISAGVSDYLQKQTGTEQYELLGRRIITHVERTRAQRELEERESHLRQAQVVAELGSWQTDISADEIYWSDPVYEIFGIDDTEGSLSYEQFLEYVHPDDRETVDAAWSAALDGEEYDIEHRIVTDDGEIRWVRERADVGFDENGTPETALGIVQDITTEKEREKQLQQASARLKALFKGTPDMINIHNSEGDIISPNPRFCERTGYSDTELADMKVWELDQELDPEEAREIWRGMQPDEDLKLESTYRSCDGSTFPVEVHIRRLDQPMSDHFAVISRELTSSLM</sequence>
<dbReference type="PANTHER" id="PTHR43304:SF1">
    <property type="entry name" value="PAC DOMAIN-CONTAINING PROTEIN"/>
    <property type="match status" value="1"/>
</dbReference>
<comment type="caution">
    <text evidence="10">The sequence shown here is derived from an EMBL/GenBank/DDBJ whole genome shotgun (WGS) entry which is preliminary data.</text>
</comment>
<keyword evidence="4" id="KW-0808">Transferase</keyword>
<feature type="domain" description="Response regulatory" evidence="7">
    <location>
        <begin position="6"/>
        <end position="122"/>
    </location>
</feature>
<dbReference type="RefSeq" id="WP_256421768.1">
    <property type="nucleotide sequence ID" value="NZ_JANHDI010000009.1"/>
</dbReference>
<name>A0ABD6CSY7_9EURY</name>
<dbReference type="SMART" id="SM00448">
    <property type="entry name" value="REC"/>
    <property type="match status" value="1"/>
</dbReference>
<dbReference type="Pfam" id="PF13426">
    <property type="entry name" value="PAS_9"/>
    <property type="match status" value="1"/>
</dbReference>
<reference evidence="10 11" key="1">
    <citation type="journal article" date="2019" name="Int. J. Syst. Evol. Microbiol.">
        <title>The Global Catalogue of Microorganisms (GCM) 10K type strain sequencing project: providing services to taxonomists for standard genome sequencing and annotation.</title>
        <authorList>
            <consortium name="The Broad Institute Genomics Platform"/>
            <consortium name="The Broad Institute Genome Sequencing Center for Infectious Disease"/>
            <person name="Wu L."/>
            <person name="Ma J."/>
        </authorList>
    </citation>
    <scope>NUCLEOTIDE SEQUENCE [LARGE SCALE GENOMIC DNA]</scope>
    <source>
        <strain evidence="10 11">CGMCC 1.12121</strain>
    </source>
</reference>
<keyword evidence="11" id="KW-1185">Reference proteome</keyword>
<dbReference type="Gene3D" id="3.40.50.2300">
    <property type="match status" value="1"/>
</dbReference>
<evidence type="ECO:0000256" key="6">
    <source>
        <dbReference type="PROSITE-ProRule" id="PRU00169"/>
    </source>
</evidence>
<dbReference type="NCBIfam" id="TIGR00229">
    <property type="entry name" value="sensory_box"/>
    <property type="match status" value="2"/>
</dbReference>
<dbReference type="SUPFAM" id="SSF52172">
    <property type="entry name" value="CheY-like"/>
    <property type="match status" value="1"/>
</dbReference>
<feature type="domain" description="PAC" evidence="9">
    <location>
        <begin position="211"/>
        <end position="263"/>
    </location>
</feature>
<keyword evidence="3 6" id="KW-0597">Phosphoprotein</keyword>
<dbReference type="InterPro" id="IPR000700">
    <property type="entry name" value="PAS-assoc_C"/>
</dbReference>
<evidence type="ECO:0000259" key="7">
    <source>
        <dbReference type="PROSITE" id="PS50110"/>
    </source>
</evidence>